<keyword evidence="1" id="KW-0472">Membrane</keyword>
<keyword evidence="1" id="KW-1133">Transmembrane helix</keyword>
<evidence type="ECO:0000256" key="1">
    <source>
        <dbReference type="SAM" id="Phobius"/>
    </source>
</evidence>
<evidence type="ECO:0000313" key="3">
    <source>
        <dbReference type="Proteomes" id="UP000255389"/>
    </source>
</evidence>
<evidence type="ECO:0000313" key="2">
    <source>
        <dbReference type="EMBL" id="SUA04849.1"/>
    </source>
</evidence>
<organism evidence="2 3">
    <name type="scientific">Mycolicibacterium fortuitum</name>
    <name type="common">Mycobacterium fortuitum</name>
    <dbReference type="NCBI Taxonomy" id="1766"/>
    <lineage>
        <taxon>Bacteria</taxon>
        <taxon>Bacillati</taxon>
        <taxon>Actinomycetota</taxon>
        <taxon>Actinomycetes</taxon>
        <taxon>Mycobacteriales</taxon>
        <taxon>Mycobacteriaceae</taxon>
        <taxon>Mycolicibacterium</taxon>
    </lineage>
</organism>
<name>A0A378V5C9_MYCFO</name>
<sequence length="41" mass="4714">MHTRRDGSRVMAIELVRRWDRLHWVRVGLLAVAFVLVAVAG</sequence>
<reference evidence="2 3" key="1">
    <citation type="submission" date="2018-06" db="EMBL/GenBank/DDBJ databases">
        <authorList>
            <consortium name="Pathogen Informatics"/>
            <person name="Doyle S."/>
        </authorList>
    </citation>
    <scope>NUCLEOTIDE SEQUENCE [LARGE SCALE GENOMIC DNA]</scope>
    <source>
        <strain evidence="2 3">NCTC1542</strain>
    </source>
</reference>
<proteinExistence type="predicted"/>
<protein>
    <submittedName>
        <fullName evidence="2">Uncharacterized protein</fullName>
    </submittedName>
</protein>
<dbReference type="Proteomes" id="UP000255389">
    <property type="component" value="Unassembled WGS sequence"/>
</dbReference>
<accession>A0A378V5C9</accession>
<dbReference type="EMBL" id="UGQY01000004">
    <property type="protein sequence ID" value="SUA04849.1"/>
    <property type="molecule type" value="Genomic_DNA"/>
</dbReference>
<dbReference type="AlphaFoldDB" id="A0A378V5C9"/>
<keyword evidence="1" id="KW-0812">Transmembrane</keyword>
<feature type="transmembrane region" description="Helical" evidence="1">
    <location>
        <begin position="21"/>
        <end position="40"/>
    </location>
</feature>
<gene>
    <name evidence="2" type="ORF">NCTC1542_06360</name>
</gene>